<evidence type="ECO:0000313" key="5">
    <source>
        <dbReference type="Proteomes" id="UP000310017"/>
    </source>
</evidence>
<dbReference type="Pfam" id="PF00849">
    <property type="entry name" value="PseudoU_synth_2"/>
    <property type="match status" value="1"/>
</dbReference>
<evidence type="ECO:0000256" key="1">
    <source>
        <dbReference type="ARBA" id="ARBA00010876"/>
    </source>
</evidence>
<accession>A0A5B7SPM3</accession>
<dbReference type="GO" id="GO:0000455">
    <property type="term" value="P:enzyme-directed rRNA pseudouridine synthesis"/>
    <property type="evidence" value="ECO:0007669"/>
    <property type="project" value="TreeGrafter"/>
</dbReference>
<dbReference type="GO" id="GO:0009982">
    <property type="term" value="F:pseudouridine synthase activity"/>
    <property type="evidence" value="ECO:0007669"/>
    <property type="project" value="InterPro"/>
</dbReference>
<dbReference type="PROSITE" id="PS50889">
    <property type="entry name" value="S4"/>
    <property type="match status" value="1"/>
</dbReference>
<evidence type="ECO:0000313" key="4">
    <source>
        <dbReference type="EMBL" id="QCX00142.1"/>
    </source>
</evidence>
<feature type="domain" description="Pseudouridine synthase RsuA/RluA-like" evidence="3">
    <location>
        <begin position="88"/>
        <end position="226"/>
    </location>
</feature>
<evidence type="ECO:0000259" key="3">
    <source>
        <dbReference type="Pfam" id="PF00849"/>
    </source>
</evidence>
<dbReference type="EMBL" id="CP040710">
    <property type="protein sequence ID" value="QCX00142.1"/>
    <property type="molecule type" value="Genomic_DNA"/>
</dbReference>
<dbReference type="RefSeq" id="WP_138852489.1">
    <property type="nucleotide sequence ID" value="NZ_CP040710.1"/>
</dbReference>
<dbReference type="AlphaFoldDB" id="A0A5B7SPM3"/>
<protein>
    <submittedName>
        <fullName evidence="4">RluA family pseudouridine synthase</fullName>
    </submittedName>
</protein>
<dbReference type="PANTHER" id="PTHR21600:SF87">
    <property type="entry name" value="RNA PSEUDOURIDYLATE SYNTHASE DOMAIN-CONTAINING PROTEIN 1"/>
    <property type="match status" value="1"/>
</dbReference>
<dbReference type="Gene3D" id="3.30.2350.10">
    <property type="entry name" value="Pseudouridine synthase"/>
    <property type="match status" value="1"/>
</dbReference>
<dbReference type="GO" id="GO:0140098">
    <property type="term" value="F:catalytic activity, acting on RNA"/>
    <property type="evidence" value="ECO:0007669"/>
    <property type="project" value="UniProtKB-ARBA"/>
</dbReference>
<dbReference type="KEGG" id="asag:FGM00_08495"/>
<dbReference type="GO" id="GO:0003723">
    <property type="term" value="F:RNA binding"/>
    <property type="evidence" value="ECO:0007669"/>
    <property type="project" value="UniProtKB-KW"/>
</dbReference>
<dbReference type="OrthoDB" id="9807829at2"/>
<proteinExistence type="inferred from homology"/>
<keyword evidence="2" id="KW-0694">RNA-binding</keyword>
<organism evidence="4 5">
    <name type="scientific">Aggregatimonas sangjinii</name>
    <dbReference type="NCBI Taxonomy" id="2583587"/>
    <lineage>
        <taxon>Bacteria</taxon>
        <taxon>Pseudomonadati</taxon>
        <taxon>Bacteroidota</taxon>
        <taxon>Flavobacteriia</taxon>
        <taxon>Flavobacteriales</taxon>
        <taxon>Flavobacteriaceae</taxon>
        <taxon>Aggregatimonas</taxon>
    </lineage>
</organism>
<comment type="similarity">
    <text evidence="1">Belongs to the pseudouridine synthase RluA family.</text>
</comment>
<reference evidence="4 5" key="1">
    <citation type="submission" date="2019-05" db="EMBL/GenBank/DDBJ databases">
        <title>Genome sequencing of F202Z8.</title>
        <authorList>
            <person name="Kwon Y.M."/>
        </authorList>
    </citation>
    <scope>NUCLEOTIDE SEQUENCE [LARGE SCALE GENOMIC DNA]</scope>
    <source>
        <strain evidence="4 5">F202Z8</strain>
    </source>
</reference>
<dbReference type="CDD" id="cd02869">
    <property type="entry name" value="PseudoU_synth_RluA_like"/>
    <property type="match status" value="1"/>
</dbReference>
<evidence type="ECO:0000256" key="2">
    <source>
        <dbReference type="PROSITE-ProRule" id="PRU00182"/>
    </source>
</evidence>
<dbReference type="InterPro" id="IPR006145">
    <property type="entry name" value="PsdUridine_synth_RsuA/RluA"/>
</dbReference>
<dbReference type="Proteomes" id="UP000310017">
    <property type="component" value="Chromosome"/>
</dbReference>
<keyword evidence="5" id="KW-1185">Reference proteome</keyword>
<dbReference type="SUPFAM" id="SSF55120">
    <property type="entry name" value="Pseudouridine synthase"/>
    <property type="match status" value="1"/>
</dbReference>
<dbReference type="InterPro" id="IPR020103">
    <property type="entry name" value="PsdUridine_synth_cat_dom_sf"/>
</dbReference>
<gene>
    <name evidence="4" type="ORF">FGM00_08495</name>
</gene>
<name>A0A5B7SPM3_9FLAO</name>
<dbReference type="PANTHER" id="PTHR21600">
    <property type="entry name" value="MITOCHONDRIAL RNA PSEUDOURIDINE SYNTHASE"/>
    <property type="match status" value="1"/>
</dbReference>
<dbReference type="InterPro" id="IPR050188">
    <property type="entry name" value="RluA_PseudoU_synthase"/>
</dbReference>
<sequence>MVIEVHIATIQSLPVRLQEYGVGIFATVTTKSALKKALKKELIFVDERVATTATFIKGGERIELKAIDNSEKPRLVLDLEVVFEDEYLAIVNKPAGILTSGNRFKTVANALTQNLLPSAQKDAVSPQPVHRLDYATTGLLAIGKTSSSILALGKLFEARAVVKSYIAVTIGAMETNGTIRLPIDTKEAESHFEVLQTISSKRFGFLNLVKLYPRTGRRHQLRKHSAFSGNPILGDVDYGRPNLILKGKGLYLHAHSLAFRHPFTGIDMLWELPPPMKFGKLFDIE</sequence>